<protein>
    <submittedName>
        <fullName evidence="2">Uncharacterized protein</fullName>
    </submittedName>
</protein>
<dbReference type="AlphaFoldDB" id="A0A843X7I2"/>
<evidence type="ECO:0000313" key="2">
    <source>
        <dbReference type="EMBL" id="MQM14934.1"/>
    </source>
</evidence>
<proteinExistence type="predicted"/>
<dbReference type="InterPro" id="IPR006476">
    <property type="entry name" value="CHP01589_pln"/>
</dbReference>
<feature type="region of interest" description="Disordered" evidence="1">
    <location>
        <begin position="72"/>
        <end position="105"/>
    </location>
</feature>
<dbReference type="Proteomes" id="UP000652761">
    <property type="component" value="Unassembled WGS sequence"/>
</dbReference>
<gene>
    <name evidence="2" type="ORF">Taro_047870</name>
</gene>
<keyword evidence="3" id="KW-1185">Reference proteome</keyword>
<feature type="compositionally biased region" description="Basic and acidic residues" evidence="1">
    <location>
        <begin position="1"/>
        <end position="21"/>
    </location>
</feature>
<sequence>MVTRRKVFEQSKEEADGRGKELTTSAASDFQDDFLQPLAVVQESDRRRQSFRHRQAAAVVWREPGIIHRRSYVQQSSRRGEEDEEPKPVACKWKKEHREPRHEGQSRGWEVTRRCLGRRFRACDLGDTRSPRGEGASSAAAAVEGSKLLRVAQAPSMRATRRGCARFVVQHLIERCLTFHLSQEECVEALCKHANVDPAITSTVWRELEKENKEFFELYARDMASKAVQSAASAHRNERNLRNE</sequence>
<dbReference type="Pfam" id="PF09713">
    <property type="entry name" value="A_thal_3526"/>
    <property type="match status" value="1"/>
</dbReference>
<evidence type="ECO:0000313" key="3">
    <source>
        <dbReference type="Proteomes" id="UP000652761"/>
    </source>
</evidence>
<evidence type="ECO:0000256" key="1">
    <source>
        <dbReference type="SAM" id="MobiDB-lite"/>
    </source>
</evidence>
<comment type="caution">
    <text evidence="2">The sequence shown here is derived from an EMBL/GenBank/DDBJ whole genome shotgun (WGS) entry which is preliminary data.</text>
</comment>
<feature type="compositionally biased region" description="Basic and acidic residues" evidence="1">
    <location>
        <begin position="96"/>
        <end position="105"/>
    </location>
</feature>
<organism evidence="2 3">
    <name type="scientific">Colocasia esculenta</name>
    <name type="common">Wild taro</name>
    <name type="synonym">Arum esculentum</name>
    <dbReference type="NCBI Taxonomy" id="4460"/>
    <lineage>
        <taxon>Eukaryota</taxon>
        <taxon>Viridiplantae</taxon>
        <taxon>Streptophyta</taxon>
        <taxon>Embryophyta</taxon>
        <taxon>Tracheophyta</taxon>
        <taxon>Spermatophyta</taxon>
        <taxon>Magnoliopsida</taxon>
        <taxon>Liliopsida</taxon>
        <taxon>Araceae</taxon>
        <taxon>Aroideae</taxon>
        <taxon>Colocasieae</taxon>
        <taxon>Colocasia</taxon>
    </lineage>
</organism>
<dbReference type="EMBL" id="NMUH01006294">
    <property type="protein sequence ID" value="MQM14934.1"/>
    <property type="molecule type" value="Genomic_DNA"/>
</dbReference>
<reference evidence="2" key="1">
    <citation type="submission" date="2017-07" db="EMBL/GenBank/DDBJ databases">
        <title>Taro Niue Genome Assembly and Annotation.</title>
        <authorList>
            <person name="Atibalentja N."/>
            <person name="Keating K."/>
            <person name="Fields C.J."/>
        </authorList>
    </citation>
    <scope>NUCLEOTIDE SEQUENCE</scope>
    <source>
        <strain evidence="2">Niue_2</strain>
        <tissue evidence="2">Leaf</tissue>
    </source>
</reference>
<dbReference type="PANTHER" id="PTHR31871:SF61">
    <property type="entry name" value="OS06G0705300 PROTEIN"/>
    <property type="match status" value="1"/>
</dbReference>
<dbReference type="NCBIfam" id="TIGR01589">
    <property type="entry name" value="A_thal_3526"/>
    <property type="match status" value="1"/>
</dbReference>
<feature type="region of interest" description="Disordered" evidence="1">
    <location>
        <begin position="1"/>
        <end position="28"/>
    </location>
</feature>
<dbReference type="PANTHER" id="PTHR31871">
    <property type="entry name" value="OS02G0137100 PROTEIN"/>
    <property type="match status" value="1"/>
</dbReference>
<accession>A0A843X7I2</accession>
<name>A0A843X7I2_COLES</name>